<feature type="region of interest" description="Disordered" evidence="1">
    <location>
        <begin position="1"/>
        <end position="41"/>
    </location>
</feature>
<dbReference type="Gene3D" id="1.10.10.10">
    <property type="entry name" value="Winged helix-like DNA-binding domain superfamily/Winged helix DNA-binding domain"/>
    <property type="match status" value="1"/>
</dbReference>
<protein>
    <submittedName>
        <fullName evidence="2">Uncharacterized protein</fullName>
    </submittedName>
</protein>
<sequence length="118" mass="13230">MPRIAKRTLAQSTTRQSPYFGRGSSESAPSDDDHAKESTIPVYYPRSAKERKEYVNPLTGRRVTDFQYRVYDLCAQIPEGYYATYKLLSDMIKGSPRAGSSLQSIRATARAVSSRAVE</sequence>
<dbReference type="Proteomes" id="UP000278143">
    <property type="component" value="Unassembled WGS sequence"/>
</dbReference>
<gene>
    <name evidence="2" type="ORF">SYNPS1DRAFT_27307</name>
</gene>
<dbReference type="AlphaFoldDB" id="A0A4P9Z4N8"/>
<accession>A0A4P9Z4N8</accession>
<dbReference type="OrthoDB" id="1907495at2759"/>
<dbReference type="InterPro" id="IPR036217">
    <property type="entry name" value="MethylDNA_cys_MeTrfase_DNAb"/>
</dbReference>
<dbReference type="InterPro" id="IPR036388">
    <property type="entry name" value="WH-like_DNA-bd_sf"/>
</dbReference>
<proteinExistence type="predicted"/>
<name>A0A4P9Z4N8_9FUNG</name>
<keyword evidence="3" id="KW-1185">Reference proteome</keyword>
<reference evidence="3" key="1">
    <citation type="journal article" date="2018" name="Nat. Microbiol.">
        <title>Leveraging single-cell genomics to expand the fungal tree of life.</title>
        <authorList>
            <person name="Ahrendt S.R."/>
            <person name="Quandt C.A."/>
            <person name="Ciobanu D."/>
            <person name="Clum A."/>
            <person name="Salamov A."/>
            <person name="Andreopoulos B."/>
            <person name="Cheng J.F."/>
            <person name="Woyke T."/>
            <person name="Pelin A."/>
            <person name="Henrissat B."/>
            <person name="Reynolds N.K."/>
            <person name="Benny G.L."/>
            <person name="Smith M.E."/>
            <person name="James T.Y."/>
            <person name="Grigoriev I.V."/>
        </authorList>
    </citation>
    <scope>NUCLEOTIDE SEQUENCE [LARGE SCALE GENOMIC DNA]</scope>
    <source>
        <strain evidence="3">Benny S71-1</strain>
    </source>
</reference>
<evidence type="ECO:0000256" key="1">
    <source>
        <dbReference type="SAM" id="MobiDB-lite"/>
    </source>
</evidence>
<evidence type="ECO:0000313" key="3">
    <source>
        <dbReference type="Proteomes" id="UP000278143"/>
    </source>
</evidence>
<dbReference type="EMBL" id="KZ989285">
    <property type="protein sequence ID" value="RKP27032.1"/>
    <property type="molecule type" value="Genomic_DNA"/>
</dbReference>
<organism evidence="2 3">
    <name type="scientific">Syncephalis pseudoplumigaleata</name>
    <dbReference type="NCBI Taxonomy" id="1712513"/>
    <lineage>
        <taxon>Eukaryota</taxon>
        <taxon>Fungi</taxon>
        <taxon>Fungi incertae sedis</taxon>
        <taxon>Zoopagomycota</taxon>
        <taxon>Zoopagomycotina</taxon>
        <taxon>Zoopagomycetes</taxon>
        <taxon>Zoopagales</taxon>
        <taxon>Piptocephalidaceae</taxon>
        <taxon>Syncephalis</taxon>
    </lineage>
</organism>
<dbReference type="SUPFAM" id="SSF46767">
    <property type="entry name" value="Methylated DNA-protein cysteine methyltransferase, C-terminal domain"/>
    <property type="match status" value="1"/>
</dbReference>
<evidence type="ECO:0000313" key="2">
    <source>
        <dbReference type="EMBL" id="RKP27032.1"/>
    </source>
</evidence>